<gene>
    <name evidence="3" type="ORF">H6A20_10120</name>
</gene>
<protein>
    <submittedName>
        <fullName evidence="3">Sirohydrochlorin cobaltochelatase</fullName>
    </submittedName>
</protein>
<sequence>MEKKGLLVVSFGTTYEDTRKKNIEHIEKLLARAFPDRQFYRAYTSGMIIRRLRERDGLLIPSVREAAARAAADGVTDLLVQPTHILNGIENDQMKEDVLAFEDRFARLSFGAPLLSSTQDQFHVIRSLMEELPPLSDRDALVFMGHGSAHHANTLYAALDYAFKQAGYPRVYMGTVEAYPDAEAVLAQLEGSGVRRVYLTPFMLVAGDHASNDLAGEDGDSWASRFAARGYETVCILKGLGEYSGICDLYVRHAREAGPV</sequence>
<feature type="binding site" evidence="2">
    <location>
        <position position="209"/>
    </location>
    <ligand>
        <name>Co(2+)</name>
        <dbReference type="ChEBI" id="CHEBI:48828"/>
    </ligand>
</feature>
<dbReference type="GO" id="GO:0046872">
    <property type="term" value="F:metal ion binding"/>
    <property type="evidence" value="ECO:0007669"/>
    <property type="project" value="UniProtKB-KW"/>
</dbReference>
<feature type="active site" description="Proton acceptor" evidence="1">
    <location>
        <position position="146"/>
    </location>
</feature>
<name>A0A938XCM1_9CLOT</name>
<feature type="binding site" evidence="2">
    <location>
        <position position="146"/>
    </location>
    <ligand>
        <name>Co(2+)</name>
        <dbReference type="ChEBI" id="CHEBI:48828"/>
    </ligand>
</feature>
<evidence type="ECO:0000313" key="3">
    <source>
        <dbReference type="EMBL" id="MBM6949006.1"/>
    </source>
</evidence>
<dbReference type="GO" id="GO:0016852">
    <property type="term" value="F:sirohydrochlorin cobaltochelatase activity"/>
    <property type="evidence" value="ECO:0007669"/>
    <property type="project" value="InterPro"/>
</dbReference>
<dbReference type="PIRSF" id="PIRSF033579">
    <property type="entry name" value="Anaer_Co_chel"/>
    <property type="match status" value="1"/>
</dbReference>
<dbReference type="InterPro" id="IPR010388">
    <property type="entry name" value="Anaerobic_Co-chelatase"/>
</dbReference>
<evidence type="ECO:0000313" key="4">
    <source>
        <dbReference type="Proteomes" id="UP000705508"/>
    </source>
</evidence>
<dbReference type="Pfam" id="PF06180">
    <property type="entry name" value="CbiK"/>
    <property type="match status" value="1"/>
</dbReference>
<dbReference type="AlphaFoldDB" id="A0A938XCM1"/>
<dbReference type="SUPFAM" id="SSF53800">
    <property type="entry name" value="Chelatase"/>
    <property type="match status" value="1"/>
</dbReference>
<dbReference type="CDD" id="cd03413">
    <property type="entry name" value="CbiK_C"/>
    <property type="match status" value="1"/>
</dbReference>
<keyword evidence="2" id="KW-0479">Metal-binding</keyword>
<proteinExistence type="predicted"/>
<dbReference type="EMBL" id="JACJKS010000015">
    <property type="protein sequence ID" value="MBM6949006.1"/>
    <property type="molecule type" value="Genomic_DNA"/>
</dbReference>
<evidence type="ECO:0000256" key="1">
    <source>
        <dbReference type="PIRSR" id="PIRSR033579-1"/>
    </source>
</evidence>
<feature type="binding site" evidence="2">
    <location>
        <position position="177"/>
    </location>
    <ligand>
        <name>Co(2+)</name>
        <dbReference type="ChEBI" id="CHEBI:48828"/>
    </ligand>
</feature>
<keyword evidence="2" id="KW-0170">Cobalt</keyword>
<reference evidence="3" key="1">
    <citation type="submission" date="2020-08" db="EMBL/GenBank/DDBJ databases">
        <authorList>
            <person name="Cejkova D."/>
            <person name="Kubasova T."/>
            <person name="Jahodarova E."/>
            <person name="Rychlik I."/>
        </authorList>
    </citation>
    <scope>NUCLEOTIDE SEQUENCE</scope>
    <source>
        <strain evidence="3">An582</strain>
    </source>
</reference>
<accession>A0A938XCM1</accession>
<dbReference type="Gene3D" id="3.40.50.1400">
    <property type="match status" value="2"/>
</dbReference>
<dbReference type="Proteomes" id="UP000705508">
    <property type="component" value="Unassembled WGS sequence"/>
</dbReference>
<dbReference type="RefSeq" id="WP_204907002.1">
    <property type="nucleotide sequence ID" value="NZ_JACJKS010000015.1"/>
</dbReference>
<organism evidence="3 4">
    <name type="scientific">Mordavella massiliensis</name>
    <dbReference type="NCBI Taxonomy" id="1871024"/>
    <lineage>
        <taxon>Bacteria</taxon>
        <taxon>Bacillati</taxon>
        <taxon>Bacillota</taxon>
        <taxon>Clostridia</taxon>
        <taxon>Eubacteriales</taxon>
        <taxon>Clostridiaceae</taxon>
        <taxon>Mordavella</taxon>
    </lineage>
</organism>
<comment type="caution">
    <text evidence="3">The sequence shown here is derived from an EMBL/GenBank/DDBJ whole genome shotgun (WGS) entry which is preliminary data.</text>
</comment>
<dbReference type="GO" id="GO:0019251">
    <property type="term" value="P:anaerobic cobalamin biosynthetic process"/>
    <property type="evidence" value="ECO:0007669"/>
    <property type="project" value="InterPro"/>
</dbReference>
<evidence type="ECO:0000256" key="2">
    <source>
        <dbReference type="PIRSR" id="PIRSR033579-3"/>
    </source>
</evidence>
<reference evidence="3" key="2">
    <citation type="journal article" date="2021" name="Sci. Rep.">
        <title>The distribution of antibiotic resistance genes in chicken gut microbiota commensals.</title>
        <authorList>
            <person name="Juricova H."/>
            <person name="Matiasovicova J."/>
            <person name="Kubasova T."/>
            <person name="Cejkova D."/>
            <person name="Rychlik I."/>
        </authorList>
    </citation>
    <scope>NUCLEOTIDE SEQUENCE</scope>
    <source>
        <strain evidence="3">An582</strain>
    </source>
</reference>